<proteinExistence type="predicted"/>
<sequence length="299" mass="34650">MPLNKFTKQRSPPSEANGKSADSIGVENEDESYDDEQSLSMVEGLINIQRMRSACEGLDRQFGENTREHLEISIDTLELCATKKKFFWVSKHVMSGWGTNISTANAAIILKVHESLVESKLSPLLMSNMDSGLASVQEQIFLSLTNLSKKIWIKGIRWTQYLLIFTVLSEVHLLFLIFINDKRHYVSPTLSLNYLLYAEDLTLFIVIKVEEDCEVLNVCLNRICDWCNYMAINIRLFLDPKHILKCDDHVEQVISRSIKILDFLDHYTRGVKNIHVWRTFYCALVRPILEYDSFMWNPF</sequence>
<keyword evidence="2" id="KW-1133">Transmembrane helix</keyword>
<evidence type="ECO:0000256" key="1">
    <source>
        <dbReference type="SAM" id="MobiDB-lite"/>
    </source>
</evidence>
<accession>A0A8K0K399</accession>
<comment type="caution">
    <text evidence="3">The sequence shown here is derived from an EMBL/GenBank/DDBJ whole genome shotgun (WGS) entry which is preliminary data.</text>
</comment>
<feature type="region of interest" description="Disordered" evidence="1">
    <location>
        <begin position="1"/>
        <end position="35"/>
    </location>
</feature>
<dbReference type="AlphaFoldDB" id="A0A8K0K399"/>
<gene>
    <name evidence="3" type="ORF">J437_LFUL006581</name>
</gene>
<evidence type="ECO:0000313" key="4">
    <source>
        <dbReference type="Proteomes" id="UP000792457"/>
    </source>
</evidence>
<keyword evidence="4" id="KW-1185">Reference proteome</keyword>
<dbReference type="Proteomes" id="UP000792457">
    <property type="component" value="Unassembled WGS sequence"/>
</dbReference>
<reference evidence="3" key="2">
    <citation type="submission" date="2017-10" db="EMBL/GenBank/DDBJ databases">
        <title>Ladona fulva Genome sequencing and assembly.</title>
        <authorList>
            <person name="Murali S."/>
            <person name="Richards S."/>
            <person name="Bandaranaike D."/>
            <person name="Bellair M."/>
            <person name="Blankenburg K."/>
            <person name="Chao H."/>
            <person name="Dinh H."/>
            <person name="Doddapaneni H."/>
            <person name="Dugan-Rocha S."/>
            <person name="Elkadiri S."/>
            <person name="Gnanaolivu R."/>
            <person name="Hernandez B."/>
            <person name="Skinner E."/>
            <person name="Javaid M."/>
            <person name="Lee S."/>
            <person name="Li M."/>
            <person name="Ming W."/>
            <person name="Munidasa M."/>
            <person name="Muniz J."/>
            <person name="Nguyen L."/>
            <person name="Hughes D."/>
            <person name="Osuji N."/>
            <person name="Pu L.-L."/>
            <person name="Puazo M."/>
            <person name="Qu C."/>
            <person name="Quiroz J."/>
            <person name="Raj R."/>
            <person name="Weissenberger G."/>
            <person name="Xin Y."/>
            <person name="Zou X."/>
            <person name="Han Y."/>
            <person name="Worley K."/>
            <person name="Muzny D."/>
            <person name="Gibbs R."/>
        </authorList>
    </citation>
    <scope>NUCLEOTIDE SEQUENCE</scope>
    <source>
        <strain evidence="3">Sampled in the wild</strain>
    </source>
</reference>
<reference evidence="3" key="1">
    <citation type="submission" date="2013-04" db="EMBL/GenBank/DDBJ databases">
        <authorList>
            <person name="Qu J."/>
            <person name="Murali S.C."/>
            <person name="Bandaranaike D."/>
            <person name="Bellair M."/>
            <person name="Blankenburg K."/>
            <person name="Chao H."/>
            <person name="Dinh H."/>
            <person name="Doddapaneni H."/>
            <person name="Downs B."/>
            <person name="Dugan-Rocha S."/>
            <person name="Elkadiri S."/>
            <person name="Gnanaolivu R.D."/>
            <person name="Hernandez B."/>
            <person name="Javaid M."/>
            <person name="Jayaseelan J.C."/>
            <person name="Lee S."/>
            <person name="Li M."/>
            <person name="Ming W."/>
            <person name="Munidasa M."/>
            <person name="Muniz J."/>
            <person name="Nguyen L."/>
            <person name="Ongeri F."/>
            <person name="Osuji N."/>
            <person name="Pu L.-L."/>
            <person name="Puazo M."/>
            <person name="Qu C."/>
            <person name="Quiroz J."/>
            <person name="Raj R."/>
            <person name="Weissenberger G."/>
            <person name="Xin Y."/>
            <person name="Zou X."/>
            <person name="Han Y."/>
            <person name="Richards S."/>
            <person name="Worley K."/>
            <person name="Muzny D."/>
            <person name="Gibbs R."/>
        </authorList>
    </citation>
    <scope>NUCLEOTIDE SEQUENCE</scope>
    <source>
        <strain evidence="3">Sampled in the wild</strain>
    </source>
</reference>
<keyword evidence="2" id="KW-0812">Transmembrane</keyword>
<dbReference type="EMBL" id="KZ308300">
    <property type="protein sequence ID" value="KAG8226872.1"/>
    <property type="molecule type" value="Genomic_DNA"/>
</dbReference>
<name>A0A8K0K399_LADFU</name>
<keyword evidence="2" id="KW-0472">Membrane</keyword>
<organism evidence="3 4">
    <name type="scientific">Ladona fulva</name>
    <name type="common">Scarce chaser dragonfly</name>
    <name type="synonym">Libellula fulva</name>
    <dbReference type="NCBI Taxonomy" id="123851"/>
    <lineage>
        <taxon>Eukaryota</taxon>
        <taxon>Metazoa</taxon>
        <taxon>Ecdysozoa</taxon>
        <taxon>Arthropoda</taxon>
        <taxon>Hexapoda</taxon>
        <taxon>Insecta</taxon>
        <taxon>Pterygota</taxon>
        <taxon>Palaeoptera</taxon>
        <taxon>Odonata</taxon>
        <taxon>Epiprocta</taxon>
        <taxon>Anisoptera</taxon>
        <taxon>Libelluloidea</taxon>
        <taxon>Libellulidae</taxon>
        <taxon>Ladona</taxon>
    </lineage>
</organism>
<feature type="transmembrane region" description="Helical" evidence="2">
    <location>
        <begin position="158"/>
        <end position="179"/>
    </location>
</feature>
<protein>
    <submittedName>
        <fullName evidence="3">Uncharacterized protein</fullName>
    </submittedName>
</protein>
<evidence type="ECO:0000313" key="3">
    <source>
        <dbReference type="EMBL" id="KAG8226872.1"/>
    </source>
</evidence>
<evidence type="ECO:0000256" key="2">
    <source>
        <dbReference type="SAM" id="Phobius"/>
    </source>
</evidence>
<dbReference type="OrthoDB" id="6593189at2759"/>